<evidence type="ECO:0000313" key="2">
    <source>
        <dbReference type="EMBL" id="KAJ1374651.1"/>
    </source>
</evidence>
<protein>
    <submittedName>
        <fullName evidence="2">Uncharacterized protein</fullName>
    </submittedName>
</protein>
<feature type="compositionally biased region" description="Basic and acidic residues" evidence="1">
    <location>
        <begin position="25"/>
        <end position="39"/>
    </location>
</feature>
<name>A0AAD5REM2_PARTN</name>
<organism evidence="2 3">
    <name type="scientific">Parelaphostrongylus tenuis</name>
    <name type="common">Meningeal worm</name>
    <dbReference type="NCBI Taxonomy" id="148309"/>
    <lineage>
        <taxon>Eukaryota</taxon>
        <taxon>Metazoa</taxon>
        <taxon>Ecdysozoa</taxon>
        <taxon>Nematoda</taxon>
        <taxon>Chromadorea</taxon>
        <taxon>Rhabditida</taxon>
        <taxon>Rhabditina</taxon>
        <taxon>Rhabditomorpha</taxon>
        <taxon>Strongyloidea</taxon>
        <taxon>Metastrongylidae</taxon>
        <taxon>Parelaphostrongylus</taxon>
    </lineage>
</organism>
<dbReference type="AlphaFoldDB" id="A0AAD5REM2"/>
<dbReference type="Proteomes" id="UP001196413">
    <property type="component" value="Unassembled WGS sequence"/>
</dbReference>
<feature type="compositionally biased region" description="Basic and acidic residues" evidence="1">
    <location>
        <begin position="55"/>
        <end position="92"/>
    </location>
</feature>
<keyword evidence="3" id="KW-1185">Reference proteome</keyword>
<accession>A0AAD5REM2</accession>
<comment type="caution">
    <text evidence="2">The sequence shown here is derived from an EMBL/GenBank/DDBJ whole genome shotgun (WGS) entry which is preliminary data.</text>
</comment>
<dbReference type="EMBL" id="JAHQIW010007477">
    <property type="protein sequence ID" value="KAJ1374651.1"/>
    <property type="molecule type" value="Genomic_DNA"/>
</dbReference>
<feature type="region of interest" description="Disordered" evidence="1">
    <location>
        <begin position="22"/>
        <end position="92"/>
    </location>
</feature>
<evidence type="ECO:0000313" key="3">
    <source>
        <dbReference type="Proteomes" id="UP001196413"/>
    </source>
</evidence>
<evidence type="ECO:0000256" key="1">
    <source>
        <dbReference type="SAM" id="MobiDB-lite"/>
    </source>
</evidence>
<gene>
    <name evidence="2" type="ORF">KIN20_037383</name>
</gene>
<sequence>MASVNEWLCKSDLATFATNGLEGICDPKESECTSDRSEPLQKGGRKSWTMVEGEEEKKNDRKEEKKDDNKEKKDDEEKDEKKDEEMKQEEKK</sequence>
<reference evidence="2" key="1">
    <citation type="submission" date="2021-06" db="EMBL/GenBank/DDBJ databases">
        <title>Parelaphostrongylus tenuis whole genome reference sequence.</title>
        <authorList>
            <person name="Garwood T.J."/>
            <person name="Larsen P.A."/>
            <person name="Fountain-Jones N.M."/>
            <person name="Garbe J.R."/>
            <person name="Macchietto M.G."/>
            <person name="Kania S.A."/>
            <person name="Gerhold R.W."/>
            <person name="Richards J.E."/>
            <person name="Wolf T.M."/>
        </authorList>
    </citation>
    <scope>NUCLEOTIDE SEQUENCE</scope>
    <source>
        <strain evidence="2">MNPRO001-30</strain>
        <tissue evidence="2">Meninges</tissue>
    </source>
</reference>
<proteinExistence type="predicted"/>